<name>A0AAV0GXY6_9ROSI</name>
<dbReference type="AlphaFoldDB" id="A0AAV0GXY6"/>
<dbReference type="Proteomes" id="UP001154282">
    <property type="component" value="Unassembled WGS sequence"/>
</dbReference>
<reference evidence="2" key="1">
    <citation type="submission" date="2022-08" db="EMBL/GenBank/DDBJ databases">
        <authorList>
            <person name="Gutierrez-Valencia J."/>
        </authorList>
    </citation>
    <scope>NUCLEOTIDE SEQUENCE</scope>
</reference>
<evidence type="ECO:0000313" key="2">
    <source>
        <dbReference type="EMBL" id="CAI0377916.1"/>
    </source>
</evidence>
<feature type="compositionally biased region" description="Basic residues" evidence="1">
    <location>
        <begin position="11"/>
        <end position="21"/>
    </location>
</feature>
<protein>
    <submittedName>
        <fullName evidence="2">Uncharacterized protein</fullName>
    </submittedName>
</protein>
<dbReference type="EMBL" id="CAMGYJ010000002">
    <property type="protein sequence ID" value="CAI0377916.1"/>
    <property type="molecule type" value="Genomic_DNA"/>
</dbReference>
<feature type="region of interest" description="Disordered" evidence="1">
    <location>
        <begin position="1"/>
        <end position="44"/>
    </location>
</feature>
<accession>A0AAV0GXY6</accession>
<proteinExistence type="predicted"/>
<comment type="caution">
    <text evidence="2">The sequence shown here is derived from an EMBL/GenBank/DDBJ whole genome shotgun (WGS) entry which is preliminary data.</text>
</comment>
<gene>
    <name evidence="2" type="ORF">LITE_LOCUS1668</name>
</gene>
<sequence>MKPAANSFSHHGVKHQRRKKPSPSPQFQCEAEIRRIPPPPLFSDPDLDPIPFVLLAVMFEGSINEEINVPGHPT</sequence>
<organism evidence="2 3">
    <name type="scientific">Linum tenue</name>
    <dbReference type="NCBI Taxonomy" id="586396"/>
    <lineage>
        <taxon>Eukaryota</taxon>
        <taxon>Viridiplantae</taxon>
        <taxon>Streptophyta</taxon>
        <taxon>Embryophyta</taxon>
        <taxon>Tracheophyta</taxon>
        <taxon>Spermatophyta</taxon>
        <taxon>Magnoliopsida</taxon>
        <taxon>eudicotyledons</taxon>
        <taxon>Gunneridae</taxon>
        <taxon>Pentapetalae</taxon>
        <taxon>rosids</taxon>
        <taxon>fabids</taxon>
        <taxon>Malpighiales</taxon>
        <taxon>Linaceae</taxon>
        <taxon>Linum</taxon>
    </lineage>
</organism>
<evidence type="ECO:0000313" key="3">
    <source>
        <dbReference type="Proteomes" id="UP001154282"/>
    </source>
</evidence>
<keyword evidence="3" id="KW-1185">Reference proteome</keyword>
<evidence type="ECO:0000256" key="1">
    <source>
        <dbReference type="SAM" id="MobiDB-lite"/>
    </source>
</evidence>